<evidence type="ECO:0000313" key="4">
    <source>
        <dbReference type="EMBL" id="TYC49076.1"/>
    </source>
</evidence>
<dbReference type="SUPFAM" id="SSF46689">
    <property type="entry name" value="Homeodomain-like"/>
    <property type="match status" value="1"/>
</dbReference>
<dbReference type="PANTHER" id="PTHR43479:SF11">
    <property type="entry name" value="ACREF_ENVCD OPERON REPRESSOR-RELATED"/>
    <property type="match status" value="1"/>
</dbReference>
<evidence type="ECO:0000313" key="5">
    <source>
        <dbReference type="Proteomes" id="UP000371977"/>
    </source>
</evidence>
<dbReference type="InterPro" id="IPR009057">
    <property type="entry name" value="Homeodomain-like_sf"/>
</dbReference>
<keyword evidence="1 2" id="KW-0238">DNA-binding</keyword>
<evidence type="ECO:0000256" key="2">
    <source>
        <dbReference type="PROSITE-ProRule" id="PRU00335"/>
    </source>
</evidence>
<evidence type="ECO:0000259" key="3">
    <source>
        <dbReference type="PROSITE" id="PS50977"/>
    </source>
</evidence>
<dbReference type="OrthoDB" id="9810250at2"/>
<proteinExistence type="predicted"/>
<dbReference type="GO" id="GO:0003677">
    <property type="term" value="F:DNA binding"/>
    <property type="evidence" value="ECO:0007669"/>
    <property type="project" value="UniProtKB-UniRule"/>
</dbReference>
<dbReference type="EMBL" id="SDGZ01000015">
    <property type="protein sequence ID" value="TYC49076.1"/>
    <property type="molecule type" value="Genomic_DNA"/>
</dbReference>
<evidence type="ECO:0000256" key="1">
    <source>
        <dbReference type="ARBA" id="ARBA00023125"/>
    </source>
</evidence>
<name>A0A6C2C639_9LACO</name>
<sequence length="190" mass="22115">MAATIYSQTIKSDSKQFITESLFSLMETNKFSDITISQIVKKAGVSRMAFYRNFVSTEDVIIQYFDPIIELSFSKVINTANQATKLTQLTIIFDELTFIFELVINQSLDYLIRPIFESNIQHFYDQLIDFSNISADEQTYYVTFMSSGVYALWKTWLSDRSQVTIEKLHEILFKFQTSTIQAFNLEYLQG</sequence>
<dbReference type="RefSeq" id="WP_148622938.1">
    <property type="nucleotide sequence ID" value="NZ_SDGZ01000015.1"/>
</dbReference>
<organism evidence="4 5">
    <name type="scientific">Weissella muntiaci</name>
    <dbReference type="NCBI Taxonomy" id="2508881"/>
    <lineage>
        <taxon>Bacteria</taxon>
        <taxon>Bacillati</taxon>
        <taxon>Bacillota</taxon>
        <taxon>Bacilli</taxon>
        <taxon>Lactobacillales</taxon>
        <taxon>Lactobacillaceae</taxon>
        <taxon>Weissella</taxon>
    </lineage>
</organism>
<dbReference type="PANTHER" id="PTHR43479">
    <property type="entry name" value="ACREF/ENVCD OPERON REPRESSOR-RELATED"/>
    <property type="match status" value="1"/>
</dbReference>
<gene>
    <name evidence="4" type="ORF">ESZ50_07470</name>
</gene>
<dbReference type="PROSITE" id="PS50977">
    <property type="entry name" value="HTH_TETR_2"/>
    <property type="match status" value="1"/>
</dbReference>
<dbReference type="Proteomes" id="UP000371977">
    <property type="component" value="Unassembled WGS sequence"/>
</dbReference>
<accession>A0A6C2C639</accession>
<dbReference type="InterPro" id="IPR050624">
    <property type="entry name" value="HTH-type_Tx_Regulator"/>
</dbReference>
<comment type="caution">
    <text evidence="4">The sequence shown here is derived from an EMBL/GenBank/DDBJ whole genome shotgun (WGS) entry which is preliminary data.</text>
</comment>
<dbReference type="Pfam" id="PF00440">
    <property type="entry name" value="TetR_N"/>
    <property type="match status" value="1"/>
</dbReference>
<keyword evidence="5" id="KW-1185">Reference proteome</keyword>
<protein>
    <submittedName>
        <fullName evidence="4">TetR/AcrR family transcriptional regulator</fullName>
    </submittedName>
</protein>
<dbReference type="InterPro" id="IPR001647">
    <property type="entry name" value="HTH_TetR"/>
</dbReference>
<dbReference type="Gene3D" id="1.10.357.10">
    <property type="entry name" value="Tetracycline Repressor, domain 2"/>
    <property type="match status" value="1"/>
</dbReference>
<feature type="domain" description="HTH tetR-type" evidence="3">
    <location>
        <begin position="12"/>
        <end position="72"/>
    </location>
</feature>
<reference evidence="4 5" key="1">
    <citation type="submission" date="2019-01" db="EMBL/GenBank/DDBJ databases">
        <title>Weissella sp. nov., a novel lactic acid bacterium isolated from animal feces.</title>
        <authorList>
            <person name="Wang L.-T."/>
        </authorList>
    </citation>
    <scope>NUCLEOTIDE SEQUENCE [LARGE SCALE GENOMIC DNA]</scope>
    <source>
        <strain evidence="4 5">8H-2</strain>
    </source>
</reference>
<feature type="DNA-binding region" description="H-T-H motif" evidence="2">
    <location>
        <begin position="35"/>
        <end position="54"/>
    </location>
</feature>
<dbReference type="AlphaFoldDB" id="A0A6C2C639"/>